<keyword evidence="2" id="KW-0808">Transferase</keyword>
<sequence>MIDFVITWVDGSDPVWRSELEKYNPKVKTEANSPARYRDFKTLKYVLRGIEANAPWVNKVHLVTAGHLPEWLNTSNPKLNILTHADIFLNTSHLPVFNSNAIEMNFIGIRDLSEQFVLFNDDMIILKPVDQEVFFKDGLPSDFLIQNPIKGFLTKLFYPKNIWVKSVANCLQIINENFSKRDILKDSFKKYFNLQYGLRGNICNLLQVFSSKYHFLEHYHHPQPHLKSTWMEVFEKHKDVILATSVSKFRESSNITQYLFRYWNLAKGNFSPRYGGDFATLNIHSERHAVACIAAFGTKTFVCVNDVPELLESEYKKCVSLVSDALEVALPKKSSFEK</sequence>
<protein>
    <recommendedName>
        <fullName evidence="8">Stealth protein CR2 conserved region 2 domain-containing protein</fullName>
    </recommendedName>
</protein>
<dbReference type="PANTHER" id="PTHR24045:SF0">
    <property type="entry name" value="N-ACETYLGLUCOSAMINE-1-PHOSPHOTRANSFERASE SUBUNITS ALPHA_BETA"/>
    <property type="match status" value="1"/>
</dbReference>
<evidence type="ECO:0000256" key="1">
    <source>
        <dbReference type="ARBA" id="ARBA00007583"/>
    </source>
</evidence>
<evidence type="ECO:0000256" key="3">
    <source>
        <dbReference type="ARBA" id="ARBA00023169"/>
    </source>
</evidence>
<dbReference type="EMBL" id="MGIT01000002">
    <property type="protein sequence ID" value="OGM92928.1"/>
    <property type="molecule type" value="Genomic_DNA"/>
</dbReference>
<dbReference type="InterPro" id="IPR047141">
    <property type="entry name" value="Stealth"/>
</dbReference>
<evidence type="ECO:0000259" key="5">
    <source>
        <dbReference type="Pfam" id="PF17101"/>
    </source>
</evidence>
<evidence type="ECO:0008006" key="8">
    <source>
        <dbReference type="Google" id="ProtNLM"/>
    </source>
</evidence>
<proteinExistence type="inferred from homology"/>
<dbReference type="InterPro" id="IPR021520">
    <property type="entry name" value="Stealth_CR2"/>
</dbReference>
<dbReference type="AlphaFoldDB" id="A0A1F8DY62"/>
<dbReference type="Pfam" id="PF17101">
    <property type="entry name" value="Stealth_CR1"/>
    <property type="match status" value="1"/>
</dbReference>
<dbReference type="STRING" id="1802559.A2372_03720"/>
<evidence type="ECO:0000313" key="6">
    <source>
        <dbReference type="EMBL" id="OGM92928.1"/>
    </source>
</evidence>
<accession>A0A1F8DY62</accession>
<dbReference type="InterPro" id="IPR031358">
    <property type="entry name" value="Stealth_CR1"/>
</dbReference>
<comment type="similarity">
    <text evidence="1">Belongs to the stealth family.</text>
</comment>
<feature type="domain" description="Stealth protein CR2 conserved region 2" evidence="4">
    <location>
        <begin position="36"/>
        <end position="137"/>
    </location>
</feature>
<dbReference type="GO" id="GO:0000271">
    <property type="term" value="P:polysaccharide biosynthetic process"/>
    <property type="evidence" value="ECO:0007669"/>
    <property type="project" value="UniProtKB-KW"/>
</dbReference>
<evidence type="ECO:0000256" key="2">
    <source>
        <dbReference type="ARBA" id="ARBA00022679"/>
    </source>
</evidence>
<organism evidence="6 7">
    <name type="scientific">Candidatus Wolfebacteria bacterium RIFOXYB1_FULL_54_12</name>
    <dbReference type="NCBI Taxonomy" id="1802559"/>
    <lineage>
        <taxon>Bacteria</taxon>
        <taxon>Candidatus Wolfeibacteriota</taxon>
    </lineage>
</organism>
<evidence type="ECO:0000259" key="4">
    <source>
        <dbReference type="Pfam" id="PF11380"/>
    </source>
</evidence>
<dbReference type="Pfam" id="PF11380">
    <property type="entry name" value="Stealth_CR2"/>
    <property type="match status" value="1"/>
</dbReference>
<dbReference type="PANTHER" id="PTHR24045">
    <property type="match status" value="1"/>
</dbReference>
<dbReference type="GO" id="GO:0016772">
    <property type="term" value="F:transferase activity, transferring phosphorus-containing groups"/>
    <property type="evidence" value="ECO:0007669"/>
    <property type="project" value="InterPro"/>
</dbReference>
<dbReference type="Proteomes" id="UP000176422">
    <property type="component" value="Unassembled WGS sequence"/>
</dbReference>
<comment type="caution">
    <text evidence="6">The sequence shown here is derived from an EMBL/GenBank/DDBJ whole genome shotgun (WGS) entry which is preliminary data.</text>
</comment>
<evidence type="ECO:0000313" key="7">
    <source>
        <dbReference type="Proteomes" id="UP000176422"/>
    </source>
</evidence>
<keyword evidence="3" id="KW-0270">Exopolysaccharide synthesis</keyword>
<gene>
    <name evidence="6" type="ORF">A2372_03720</name>
</gene>
<feature type="domain" description="Stealth protein CR1 conserved region 1" evidence="5">
    <location>
        <begin position="2"/>
        <end position="26"/>
    </location>
</feature>
<reference evidence="6 7" key="1">
    <citation type="journal article" date="2016" name="Nat. Commun.">
        <title>Thousands of microbial genomes shed light on interconnected biogeochemical processes in an aquifer system.</title>
        <authorList>
            <person name="Anantharaman K."/>
            <person name="Brown C.T."/>
            <person name="Hug L.A."/>
            <person name="Sharon I."/>
            <person name="Castelle C.J."/>
            <person name="Probst A.J."/>
            <person name="Thomas B.C."/>
            <person name="Singh A."/>
            <person name="Wilkins M.J."/>
            <person name="Karaoz U."/>
            <person name="Brodie E.L."/>
            <person name="Williams K.H."/>
            <person name="Hubbard S.S."/>
            <person name="Banfield J.F."/>
        </authorList>
    </citation>
    <scope>NUCLEOTIDE SEQUENCE [LARGE SCALE GENOMIC DNA]</scope>
</reference>
<name>A0A1F8DY62_9BACT</name>